<evidence type="ECO:0000259" key="5">
    <source>
        <dbReference type="Pfam" id="PF07715"/>
    </source>
</evidence>
<comment type="subcellular location">
    <subcellularLocation>
        <location evidence="1">Cell outer membrane</location>
    </subcellularLocation>
</comment>
<keyword evidence="7" id="KW-0675">Receptor</keyword>
<proteinExistence type="predicted"/>
<dbReference type="InterPro" id="IPR036942">
    <property type="entry name" value="Beta-barrel_TonB_sf"/>
</dbReference>
<organism evidence="7 8">
    <name type="scientific">Sphingobacterium detergens</name>
    <dbReference type="NCBI Taxonomy" id="1145106"/>
    <lineage>
        <taxon>Bacteria</taxon>
        <taxon>Pseudomonadati</taxon>
        <taxon>Bacteroidota</taxon>
        <taxon>Sphingobacteriia</taxon>
        <taxon>Sphingobacteriales</taxon>
        <taxon>Sphingobacteriaceae</taxon>
        <taxon>Sphingobacterium</taxon>
    </lineage>
</organism>
<feature type="domain" description="TonB-dependent receptor plug" evidence="5">
    <location>
        <begin position="148"/>
        <end position="225"/>
    </location>
</feature>
<name>A0A420AQU6_SPHD1</name>
<dbReference type="OrthoDB" id="606851at2"/>
<keyword evidence="2" id="KW-0472">Membrane</keyword>
<dbReference type="PANTHER" id="PTHR40980">
    <property type="entry name" value="PLUG DOMAIN-CONTAINING PROTEIN"/>
    <property type="match status" value="1"/>
</dbReference>
<protein>
    <submittedName>
        <fullName evidence="7">Outer membrane receptor protein involved in Fe transport</fullName>
    </submittedName>
</protein>
<reference evidence="7 8" key="1">
    <citation type="submission" date="2018-09" db="EMBL/GenBank/DDBJ databases">
        <title>Genomic Encyclopedia of Type Strains, Phase III (KMG-III): the genomes of soil and plant-associated and newly described type strains.</title>
        <authorList>
            <person name="Whitman W."/>
        </authorList>
    </citation>
    <scope>NUCLEOTIDE SEQUENCE [LARGE SCALE GENOMIC DNA]</scope>
    <source>
        <strain evidence="7 8">CECT 7938</strain>
    </source>
</reference>
<keyword evidence="4" id="KW-0732">Signal</keyword>
<comment type="caution">
    <text evidence="7">The sequence shown here is derived from an EMBL/GenBank/DDBJ whole genome shotgun (WGS) entry which is preliminary data.</text>
</comment>
<dbReference type="SUPFAM" id="SSF56935">
    <property type="entry name" value="Porins"/>
    <property type="match status" value="1"/>
</dbReference>
<evidence type="ECO:0000313" key="7">
    <source>
        <dbReference type="EMBL" id="RKE46828.1"/>
    </source>
</evidence>
<dbReference type="Pfam" id="PF14905">
    <property type="entry name" value="OMP_b-brl_3"/>
    <property type="match status" value="1"/>
</dbReference>
<dbReference type="GO" id="GO:0009279">
    <property type="term" value="C:cell outer membrane"/>
    <property type="evidence" value="ECO:0007669"/>
    <property type="project" value="UniProtKB-SubCell"/>
</dbReference>
<evidence type="ECO:0000256" key="2">
    <source>
        <dbReference type="ARBA" id="ARBA00023136"/>
    </source>
</evidence>
<feature type="signal peptide" evidence="4">
    <location>
        <begin position="1"/>
        <end position="23"/>
    </location>
</feature>
<dbReference type="Pfam" id="PF07715">
    <property type="entry name" value="Plug"/>
    <property type="match status" value="1"/>
</dbReference>
<keyword evidence="8" id="KW-1185">Reference proteome</keyword>
<dbReference type="AlphaFoldDB" id="A0A420AQU6"/>
<dbReference type="PANTHER" id="PTHR40980:SF4">
    <property type="entry name" value="TONB-DEPENDENT RECEPTOR-LIKE BETA-BARREL DOMAIN-CONTAINING PROTEIN"/>
    <property type="match status" value="1"/>
</dbReference>
<evidence type="ECO:0000256" key="4">
    <source>
        <dbReference type="SAM" id="SignalP"/>
    </source>
</evidence>
<dbReference type="InterPro" id="IPR012910">
    <property type="entry name" value="Plug_dom"/>
</dbReference>
<evidence type="ECO:0000313" key="8">
    <source>
        <dbReference type="Proteomes" id="UP000286246"/>
    </source>
</evidence>
<dbReference type="InterPro" id="IPR041700">
    <property type="entry name" value="OMP_b-brl_3"/>
</dbReference>
<keyword evidence="3" id="KW-0998">Cell outer membrane</keyword>
<feature type="domain" description="Outer membrane protein beta-barrel" evidence="6">
    <location>
        <begin position="377"/>
        <end position="754"/>
    </location>
</feature>
<dbReference type="EMBL" id="RAPY01000004">
    <property type="protein sequence ID" value="RKE46828.1"/>
    <property type="molecule type" value="Genomic_DNA"/>
</dbReference>
<accession>A0A420AQU6</accession>
<dbReference type="Gene3D" id="2.170.130.10">
    <property type="entry name" value="TonB-dependent receptor, plug domain"/>
    <property type="match status" value="1"/>
</dbReference>
<evidence type="ECO:0000256" key="1">
    <source>
        <dbReference type="ARBA" id="ARBA00004442"/>
    </source>
</evidence>
<dbReference type="Gene3D" id="2.40.170.20">
    <property type="entry name" value="TonB-dependent receptor, beta-barrel domain"/>
    <property type="match status" value="1"/>
</dbReference>
<evidence type="ECO:0000256" key="3">
    <source>
        <dbReference type="ARBA" id="ARBA00023237"/>
    </source>
</evidence>
<gene>
    <name evidence="7" type="ORF">DFQ12_3983</name>
</gene>
<dbReference type="InterPro" id="IPR037066">
    <property type="entry name" value="Plug_dom_sf"/>
</dbReference>
<evidence type="ECO:0000259" key="6">
    <source>
        <dbReference type="Pfam" id="PF14905"/>
    </source>
</evidence>
<dbReference type="RefSeq" id="WP_120260686.1">
    <property type="nucleotide sequence ID" value="NZ_RAPY01000004.1"/>
</dbReference>
<dbReference type="Proteomes" id="UP000286246">
    <property type="component" value="Unassembled WGS sequence"/>
</dbReference>
<feature type="chain" id="PRO_5019584437" evidence="4">
    <location>
        <begin position="24"/>
        <end position="784"/>
    </location>
</feature>
<sequence>MIRTKINIFLTILTSALYFNANAQEINIILKGVLIDSLSNQFVAGVTVKVLEGNKTLAQEKSSNYGVFLLKVPKNRKVDLEFTHLNYGVKKMKLSTDDKNTSIDLGFVSLSGRTNLLEEATVTGNLSPIRKKIDGIEFNVQNDPDKDIYSVLDMLQKVPLINVDGQDKISLKGKSNFKLLINGKPSALFSGDPGTALKMMPSKDILKIEVITSPPSKYDAEGIGGLINILTKKKTDDGYDFYIGTSYNYPYGPLGSFNTNVKKDKLQLSVLATTFFQNTPYNTVDKTINFVSEQNVEQHGEQKFKGNSSMLRGQLLYELDSLNALSLSGSWKRDKFDMISRIVNHQSNLADFTIFQNGAPFWKTGDVDLNYQRGFKKNPKKFLNFSYKYSTSSNAVQDDLRFEGIDWSNSNQSNIFGFKENSVQVDYENQSKYLLIESGGKFIARNSNSLYNYGQDQQNEFKFDYNIFNLYQTIGYETGSWSYKAGLRMDLMAFPQRSNDQDDKLNLLPSLAVQKSFDKHHSIGMTYNERIQRPNISEMSPFIDRANPNFISAGNPKLEPTKGRNVNLSYSYIDKLSVITDFGYYYTNNSIQKVYTSNTDSLINVSYENLGKERSFDVNANIGYTWKKIRLTFNGRLSYIAMQGMYKNMQLKNDGYENNLSFTMAIPITNTFRTNLSLRHTGPQLFLQGRSNAYTATSVSFTKQFLDKKMSVFVSLNNPFSEYFTRKNFFSVPEFSTTSFNRQNYRTIVLSASYSFGSSNLKTKKIKKKIENSDQNTFEIKPLK</sequence>